<dbReference type="Proteomes" id="UP000054560">
    <property type="component" value="Unassembled WGS sequence"/>
</dbReference>
<protein>
    <submittedName>
        <fullName evidence="1">Uncharacterized protein</fullName>
    </submittedName>
</protein>
<accession>A0A0L0GEV8</accession>
<sequence length="113" mass="12774">MLREAHLTRALRETGLKSPAMTACSRSLRALVVKHSDSSSVNTEVDSYAETSSTLAMSLQGPIRVEVFQEDCGPWYDRHTLYKVTVTNERPRSSSCEEIDSNEYSVFKRFKVP</sequence>
<proteinExistence type="predicted"/>
<dbReference type="GeneID" id="25900955"/>
<name>A0A0L0GEV8_9EUKA</name>
<dbReference type="RefSeq" id="XP_014161316.1">
    <property type="nucleotide sequence ID" value="XM_014305841.1"/>
</dbReference>
<dbReference type="EMBL" id="KQ241610">
    <property type="protein sequence ID" value="KNC87414.1"/>
    <property type="molecule type" value="Genomic_DNA"/>
</dbReference>
<keyword evidence="2" id="KW-1185">Reference proteome</keyword>
<organism evidence="1 2">
    <name type="scientific">Sphaeroforma arctica JP610</name>
    <dbReference type="NCBI Taxonomy" id="667725"/>
    <lineage>
        <taxon>Eukaryota</taxon>
        <taxon>Ichthyosporea</taxon>
        <taxon>Ichthyophonida</taxon>
        <taxon>Sphaeroforma</taxon>
    </lineage>
</organism>
<reference evidence="1 2" key="1">
    <citation type="submission" date="2011-02" db="EMBL/GenBank/DDBJ databases">
        <title>The Genome Sequence of Sphaeroforma arctica JP610.</title>
        <authorList>
            <consortium name="The Broad Institute Genome Sequencing Platform"/>
            <person name="Russ C."/>
            <person name="Cuomo C."/>
            <person name="Young S.K."/>
            <person name="Zeng Q."/>
            <person name="Gargeya S."/>
            <person name="Alvarado L."/>
            <person name="Berlin A."/>
            <person name="Chapman S.B."/>
            <person name="Chen Z."/>
            <person name="Freedman E."/>
            <person name="Gellesch M."/>
            <person name="Goldberg J."/>
            <person name="Griggs A."/>
            <person name="Gujja S."/>
            <person name="Heilman E."/>
            <person name="Heiman D."/>
            <person name="Howarth C."/>
            <person name="Mehta T."/>
            <person name="Neiman D."/>
            <person name="Pearson M."/>
            <person name="Roberts A."/>
            <person name="Saif S."/>
            <person name="Shea T."/>
            <person name="Shenoy N."/>
            <person name="Sisk P."/>
            <person name="Stolte C."/>
            <person name="Sykes S."/>
            <person name="White J."/>
            <person name="Yandava C."/>
            <person name="Burger G."/>
            <person name="Gray M.W."/>
            <person name="Holland P.W.H."/>
            <person name="King N."/>
            <person name="Lang F.B.F."/>
            <person name="Roger A.J."/>
            <person name="Ruiz-Trillo I."/>
            <person name="Haas B."/>
            <person name="Nusbaum C."/>
            <person name="Birren B."/>
        </authorList>
    </citation>
    <scope>NUCLEOTIDE SEQUENCE [LARGE SCALE GENOMIC DNA]</scope>
    <source>
        <strain evidence="1 2">JP610</strain>
    </source>
</reference>
<evidence type="ECO:0000313" key="1">
    <source>
        <dbReference type="EMBL" id="KNC87414.1"/>
    </source>
</evidence>
<dbReference type="AlphaFoldDB" id="A0A0L0GEV8"/>
<gene>
    <name evidence="1" type="ORF">SARC_00451</name>
</gene>
<evidence type="ECO:0000313" key="2">
    <source>
        <dbReference type="Proteomes" id="UP000054560"/>
    </source>
</evidence>